<gene>
    <name evidence="3" type="ORF">C0Z18_26290</name>
</gene>
<dbReference type="Gene3D" id="1.10.443.10">
    <property type="entry name" value="Intergrase catalytic core"/>
    <property type="match status" value="1"/>
</dbReference>
<dbReference type="RefSeq" id="WP_102648387.1">
    <property type="nucleotide sequence ID" value="NZ_PNYA01000029.1"/>
</dbReference>
<comment type="caution">
    <text evidence="3">The sequence shown here is derived from an EMBL/GenBank/DDBJ whole genome shotgun (WGS) entry which is preliminary data.</text>
</comment>
<dbReference type="EMBL" id="PNYA01000029">
    <property type="protein sequence ID" value="PMS15734.1"/>
    <property type="molecule type" value="Genomic_DNA"/>
</dbReference>
<dbReference type="OrthoDB" id="5297095at2"/>
<organism evidence="3 4">
    <name type="scientific">Trinickia dabaoshanensis</name>
    <dbReference type="NCBI Taxonomy" id="564714"/>
    <lineage>
        <taxon>Bacteria</taxon>
        <taxon>Pseudomonadati</taxon>
        <taxon>Pseudomonadota</taxon>
        <taxon>Betaproteobacteria</taxon>
        <taxon>Burkholderiales</taxon>
        <taxon>Burkholderiaceae</taxon>
        <taxon>Trinickia</taxon>
    </lineage>
</organism>
<evidence type="ECO:0000313" key="3">
    <source>
        <dbReference type="EMBL" id="PMS15734.1"/>
    </source>
</evidence>
<dbReference type="GO" id="GO:0006310">
    <property type="term" value="P:DNA recombination"/>
    <property type="evidence" value="ECO:0007669"/>
    <property type="project" value="UniProtKB-KW"/>
</dbReference>
<dbReference type="GO" id="GO:0015074">
    <property type="term" value="P:DNA integration"/>
    <property type="evidence" value="ECO:0007669"/>
    <property type="project" value="InterPro"/>
</dbReference>
<feature type="domain" description="Tyr recombinase" evidence="2">
    <location>
        <begin position="21"/>
        <end position="207"/>
    </location>
</feature>
<dbReference type="PROSITE" id="PS51898">
    <property type="entry name" value="TYR_RECOMBINASE"/>
    <property type="match status" value="1"/>
</dbReference>
<dbReference type="Proteomes" id="UP000235616">
    <property type="component" value="Unassembled WGS sequence"/>
</dbReference>
<name>A0A2N7VF29_9BURK</name>
<evidence type="ECO:0000313" key="4">
    <source>
        <dbReference type="Proteomes" id="UP000235616"/>
    </source>
</evidence>
<dbReference type="GO" id="GO:0003677">
    <property type="term" value="F:DNA binding"/>
    <property type="evidence" value="ECO:0007669"/>
    <property type="project" value="InterPro"/>
</dbReference>
<dbReference type="InterPro" id="IPR011010">
    <property type="entry name" value="DNA_brk_join_enz"/>
</dbReference>
<dbReference type="AlphaFoldDB" id="A0A2N7VF29"/>
<keyword evidence="4" id="KW-1185">Reference proteome</keyword>
<proteinExistence type="predicted"/>
<keyword evidence="1" id="KW-0233">DNA recombination</keyword>
<dbReference type="SUPFAM" id="SSF56349">
    <property type="entry name" value="DNA breaking-rejoining enzymes"/>
    <property type="match status" value="1"/>
</dbReference>
<dbReference type="InterPro" id="IPR013762">
    <property type="entry name" value="Integrase-like_cat_sf"/>
</dbReference>
<evidence type="ECO:0000259" key="2">
    <source>
        <dbReference type="PROSITE" id="PS51898"/>
    </source>
</evidence>
<dbReference type="InterPro" id="IPR002104">
    <property type="entry name" value="Integrase_catalytic"/>
</dbReference>
<dbReference type="Pfam" id="PF00589">
    <property type="entry name" value="Phage_integrase"/>
    <property type="match status" value="1"/>
</dbReference>
<protein>
    <submittedName>
        <fullName evidence="3">Integrase</fullName>
    </submittedName>
</protein>
<sequence>MESENVLVVHRVPWNKGTLTGQKPPLKLREIWAIRTRLQMASNVRELAMFNLAIDIKLRACDLTRLRVQDVRHRSQVASRATVMQQKTQRPVQFEITEQTRESLEAWIETWGPKAADFLFPSRIHASPHLSTRQYARLVHRWVASIGLDDTAYGAHTMCRTKASLIDRRTKNLRAVQLLLGHTKLESTVRYLGIEVDDALEMAEQTEV</sequence>
<reference evidence="3 4" key="1">
    <citation type="submission" date="2018-01" db="EMBL/GenBank/DDBJ databases">
        <title>Whole genome analyses suggest that Burkholderia sensu lato contains two further novel genera in the rhizoxinica-symbiotica group Mycetohabitans gen. nov., and Trinickia gen. nov.: implications for the evolution of diazotrophy and nodulation in the Burkholderiaceae.</title>
        <authorList>
            <person name="Estrada-de los Santos P."/>
            <person name="Palmer M."/>
            <person name="Chavez-Ramirez B."/>
            <person name="Beukes C."/>
            <person name="Steenkamp E.T."/>
            <person name="Hirsch A.M."/>
            <person name="Manyaka P."/>
            <person name="Maluk M."/>
            <person name="Lafos M."/>
            <person name="Crook M."/>
            <person name="Gross E."/>
            <person name="Simon M.F."/>
            <person name="Bueno dos Reis Junior F."/>
            <person name="Poole P.S."/>
            <person name="Venter S.N."/>
            <person name="James E.K."/>
        </authorList>
    </citation>
    <scope>NUCLEOTIDE SEQUENCE [LARGE SCALE GENOMIC DNA]</scope>
    <source>
        <strain evidence="3 4">GIMN1.004</strain>
    </source>
</reference>
<accession>A0A2N7VF29</accession>
<evidence type="ECO:0000256" key="1">
    <source>
        <dbReference type="ARBA" id="ARBA00023172"/>
    </source>
</evidence>